<sequence>MRPPHRQLNHTSDLKVEIFGRTLAELFTNAAFCLFDLMLDRSQLKVTKTRIVELTAPNLAELFLDWLRELLFLFSAHSFAVARAELIEFSETEPFRLTARLHGEDYDPARHGLKIEIKVPTYHQYRLESTTNGYLATVIFDI</sequence>
<organism evidence="6 7">
    <name type="scientific">candidate division WOR-3 bacterium JGI_Cruoil_03_51_56</name>
    <dbReference type="NCBI Taxonomy" id="1973747"/>
    <lineage>
        <taxon>Bacteria</taxon>
        <taxon>Bacteria division WOR-3</taxon>
    </lineage>
</organism>
<dbReference type="InterPro" id="IPR036820">
    <property type="entry name" value="Archease_dom_sf"/>
</dbReference>
<evidence type="ECO:0000313" key="6">
    <source>
        <dbReference type="EMBL" id="OYD14691.1"/>
    </source>
</evidence>
<dbReference type="PANTHER" id="PTHR12682">
    <property type="entry name" value="ARCHEASE"/>
    <property type="match status" value="1"/>
</dbReference>
<keyword evidence="2" id="KW-0819">tRNA processing</keyword>
<evidence type="ECO:0000256" key="2">
    <source>
        <dbReference type="ARBA" id="ARBA00022694"/>
    </source>
</evidence>
<dbReference type="EMBL" id="NOZP01000142">
    <property type="protein sequence ID" value="OYD14691.1"/>
    <property type="molecule type" value="Genomic_DNA"/>
</dbReference>
<reference evidence="6 7" key="1">
    <citation type="submission" date="2017-07" db="EMBL/GenBank/DDBJ databases">
        <title>Recovery of genomes from metagenomes via a dereplication, aggregation, and scoring strategy.</title>
        <authorList>
            <person name="Sieber C.M."/>
            <person name="Probst A.J."/>
            <person name="Sharrar A."/>
            <person name="Thomas B.C."/>
            <person name="Hess M."/>
            <person name="Tringe S.G."/>
            <person name="Banfield J.F."/>
        </authorList>
    </citation>
    <scope>NUCLEOTIDE SEQUENCE [LARGE SCALE GENOMIC DNA]</scope>
    <source>
        <strain evidence="6">JGI_Cruoil_03_51_56</strain>
    </source>
</reference>
<dbReference type="SUPFAM" id="SSF69819">
    <property type="entry name" value="MTH1598-like"/>
    <property type="match status" value="1"/>
</dbReference>
<dbReference type="Gene3D" id="3.55.10.10">
    <property type="entry name" value="Archease domain"/>
    <property type="match status" value="1"/>
</dbReference>
<evidence type="ECO:0000256" key="4">
    <source>
        <dbReference type="ARBA" id="ARBA00022837"/>
    </source>
</evidence>
<evidence type="ECO:0000259" key="5">
    <source>
        <dbReference type="Pfam" id="PF01951"/>
    </source>
</evidence>
<evidence type="ECO:0000256" key="1">
    <source>
        <dbReference type="ARBA" id="ARBA00007963"/>
    </source>
</evidence>
<dbReference type="AlphaFoldDB" id="A0A235BR41"/>
<evidence type="ECO:0000313" key="7">
    <source>
        <dbReference type="Proteomes" id="UP000215559"/>
    </source>
</evidence>
<proteinExistence type="inferred from homology"/>
<evidence type="ECO:0000256" key="3">
    <source>
        <dbReference type="ARBA" id="ARBA00022723"/>
    </source>
</evidence>
<dbReference type="InterPro" id="IPR002804">
    <property type="entry name" value="Archease"/>
</dbReference>
<dbReference type="Pfam" id="PF01951">
    <property type="entry name" value="Archease"/>
    <property type="match status" value="1"/>
</dbReference>
<dbReference type="GO" id="GO:0046872">
    <property type="term" value="F:metal ion binding"/>
    <property type="evidence" value="ECO:0007669"/>
    <property type="project" value="UniProtKB-KW"/>
</dbReference>
<keyword evidence="3" id="KW-0479">Metal-binding</keyword>
<gene>
    <name evidence="6" type="ORF">CH330_07880</name>
</gene>
<keyword evidence="4" id="KW-0106">Calcium</keyword>
<protein>
    <recommendedName>
        <fullName evidence="5">Archease domain-containing protein</fullName>
    </recommendedName>
</protein>
<comment type="similarity">
    <text evidence="1">Belongs to the archease family.</text>
</comment>
<comment type="caution">
    <text evidence="6">The sequence shown here is derived from an EMBL/GenBank/DDBJ whole genome shotgun (WGS) entry which is preliminary data.</text>
</comment>
<dbReference type="InterPro" id="IPR023572">
    <property type="entry name" value="Archease_dom"/>
</dbReference>
<dbReference type="Proteomes" id="UP000215559">
    <property type="component" value="Unassembled WGS sequence"/>
</dbReference>
<feature type="domain" description="Archease" evidence="5">
    <location>
        <begin position="6"/>
        <end position="142"/>
    </location>
</feature>
<dbReference type="GO" id="GO:0008033">
    <property type="term" value="P:tRNA processing"/>
    <property type="evidence" value="ECO:0007669"/>
    <property type="project" value="UniProtKB-KW"/>
</dbReference>
<accession>A0A235BR41</accession>
<name>A0A235BR41_UNCW3</name>
<dbReference type="PANTHER" id="PTHR12682:SF11">
    <property type="entry name" value="PROTEIN ARCHEASE"/>
    <property type="match status" value="1"/>
</dbReference>